<dbReference type="PANTHER" id="PTHR34649:SF1">
    <property type="entry name" value="CILIA- AND FLAGELLA-ASSOCIATED PROTEIN 99"/>
    <property type="match status" value="1"/>
</dbReference>
<proteinExistence type="predicted"/>
<dbReference type="OrthoDB" id="10262255at2759"/>
<name>A0A1W4X0L1_AGRPL</name>
<reference evidence="3" key="1">
    <citation type="submission" date="2025-08" db="UniProtKB">
        <authorList>
            <consortium name="RefSeq"/>
        </authorList>
    </citation>
    <scope>IDENTIFICATION</scope>
    <source>
        <tissue evidence="3">Entire body</tissue>
    </source>
</reference>
<accession>A0A1W4X0L1</accession>
<evidence type="ECO:0000313" key="2">
    <source>
        <dbReference type="Proteomes" id="UP000192223"/>
    </source>
</evidence>
<keyword evidence="2" id="KW-1185">Reference proteome</keyword>
<feature type="coiled-coil region" evidence="1">
    <location>
        <begin position="338"/>
        <end position="478"/>
    </location>
</feature>
<dbReference type="KEGG" id="apln:108737483"/>
<feature type="coiled-coil region" evidence="1">
    <location>
        <begin position="502"/>
        <end position="537"/>
    </location>
</feature>
<dbReference type="InterPro" id="IPR039341">
    <property type="entry name" value="CFAP99"/>
</dbReference>
<dbReference type="PANTHER" id="PTHR34649">
    <property type="entry name" value="CILIA- AND FLAGELLA-ASSOCIATED PROTEIN 99"/>
    <property type="match status" value="1"/>
</dbReference>
<dbReference type="GeneID" id="108737483"/>
<keyword evidence="1" id="KW-0175">Coiled coil</keyword>
<evidence type="ECO:0000313" key="3">
    <source>
        <dbReference type="RefSeq" id="XP_018325850.1"/>
    </source>
</evidence>
<protein>
    <submittedName>
        <fullName evidence="3">Cilia- and flagella-associated protein 99-like</fullName>
    </submittedName>
</protein>
<evidence type="ECO:0000256" key="1">
    <source>
        <dbReference type="SAM" id="Coils"/>
    </source>
</evidence>
<dbReference type="InParanoid" id="A0A1W4X0L1"/>
<organism evidence="2 3">
    <name type="scientific">Agrilus planipennis</name>
    <name type="common">Emerald ash borer</name>
    <name type="synonym">Agrilus marcopoli</name>
    <dbReference type="NCBI Taxonomy" id="224129"/>
    <lineage>
        <taxon>Eukaryota</taxon>
        <taxon>Metazoa</taxon>
        <taxon>Ecdysozoa</taxon>
        <taxon>Arthropoda</taxon>
        <taxon>Hexapoda</taxon>
        <taxon>Insecta</taxon>
        <taxon>Pterygota</taxon>
        <taxon>Neoptera</taxon>
        <taxon>Endopterygota</taxon>
        <taxon>Coleoptera</taxon>
        <taxon>Polyphaga</taxon>
        <taxon>Elateriformia</taxon>
        <taxon>Buprestoidea</taxon>
        <taxon>Buprestidae</taxon>
        <taxon>Agrilinae</taxon>
        <taxon>Agrilus</taxon>
    </lineage>
</organism>
<dbReference type="AlphaFoldDB" id="A0A1W4X0L1"/>
<dbReference type="Proteomes" id="UP000192223">
    <property type="component" value="Unplaced"/>
</dbReference>
<dbReference type="RefSeq" id="XP_018325850.1">
    <property type="nucleotide sequence ID" value="XM_018470348.1"/>
</dbReference>
<dbReference type="STRING" id="224129.A0A1W4X0L1"/>
<gene>
    <name evidence="3" type="primary">LOC108737483</name>
</gene>
<sequence length="593" mass="69758">MSNNKKQNICELITELTCLLKEYNRCLEVTPSEFIKSEIYEQEPNETKSYYYESFLQMMRFYSVYEGTVALYKSFHKLRQINKEHVTVLVYVIMNFFHKSSYTTIKIAFKMFSSEEVNRLLQFFTKEDNLIDIAQMACRKYENDFVLEQIMVPLTSCTSSFEWMLKERESERFEREQARVKPPTKPNPPKCATVVKRTPAPPGNTPTLSLSTFKRSHIPRSMYNKTSKIEEKLEACKTENRENARQLYLEAQKNSFKCARELTKFVSKTTAADSETQSVVPTSSVTFKHKSVPPFKPVFVKSNNTTLLREAALISKDQQKEIEKIENIVSGGFDINIAQAIEEEIRKDEEARQLQEIEKKHLKGLLTYEQSLLAKKKLLKTNKLKMEKFQEERLELLKEIERWREEEEKKIRELVEQAKSIEKGAKDAERKMIAEKRQNAALLDAENKSLLQQAYMERERELQERAQLIQELRSLQQVRILHVKEFDPTETPNLGLLCEMSIAELKERLSIMRMELKEELENKRKRISEEKHRQQQMIESVKLYIKDARFVKLKKKKKKRIVHLELTPELIALRTKLQEARKANRLGQSIVVG</sequence>